<dbReference type="EMBL" id="BK014741">
    <property type="protein sequence ID" value="DAD73654.1"/>
    <property type="molecule type" value="Genomic_DNA"/>
</dbReference>
<organism evidence="1">
    <name type="scientific">Tectiviridae sp. cthzn51</name>
    <dbReference type="NCBI Taxonomy" id="2826821"/>
    <lineage>
        <taxon>Viruses</taxon>
        <taxon>Varidnaviria</taxon>
        <taxon>Bamfordvirae</taxon>
        <taxon>Preplasmiviricota</taxon>
        <taxon>Prepoliviricotina</taxon>
        <taxon>Tectiliviricetes</taxon>
        <taxon>Kalamavirales</taxon>
        <taxon>Tectiviridae</taxon>
    </lineage>
</organism>
<evidence type="ECO:0000313" key="1">
    <source>
        <dbReference type="EMBL" id="DAD73654.1"/>
    </source>
</evidence>
<accession>A0A8S5LUD5</accession>
<sequence>MSTITKILSGTALLICLYLVLSNASGTTSMLNSIGNIYTNSVKTLQGR</sequence>
<proteinExistence type="predicted"/>
<protein>
    <submittedName>
        <fullName evidence="1">Uncharacterized protein</fullName>
    </submittedName>
</protein>
<name>A0A8S5LUD5_9VIRU</name>
<reference evidence="1" key="1">
    <citation type="journal article" date="2021" name="Proc. Natl. Acad. Sci. U.S.A.">
        <title>A Catalog of Tens of Thousands of Viruses from Human Metagenomes Reveals Hidden Associations with Chronic Diseases.</title>
        <authorList>
            <person name="Tisza M.J."/>
            <person name="Buck C.B."/>
        </authorList>
    </citation>
    <scope>NUCLEOTIDE SEQUENCE</scope>
    <source>
        <strain evidence="1">Cthzn51</strain>
    </source>
</reference>